<gene>
    <name evidence="13" type="ORF">WN55_01089</name>
</gene>
<feature type="transmembrane region" description="Helical" evidence="12">
    <location>
        <begin position="773"/>
        <end position="793"/>
    </location>
</feature>
<feature type="transmembrane region" description="Helical" evidence="12">
    <location>
        <begin position="477"/>
        <end position="499"/>
    </location>
</feature>
<evidence type="ECO:0000256" key="2">
    <source>
        <dbReference type="ARBA" id="ARBA00006513"/>
    </source>
</evidence>
<dbReference type="GO" id="GO:0005886">
    <property type="term" value="C:plasma membrane"/>
    <property type="evidence" value="ECO:0007669"/>
    <property type="project" value="UniProtKB-SubCell"/>
</dbReference>
<sequence length="1188" mass="133993">MVAELTSIPVRNVERKTATVSPEKLRSTSKPKSRPKWIQAATREPIYSVLDSDQATKGLPGGSKRNVVVISAVKTDESRENEPEVSRSDQRNRSFAVLPSECKPTFKDLTIEAEDDDPLYSVVNKPKKVQLPETNSPKNKLPSIKEQQSTEDKEIQQEIRSRQEELKRWLQVASKQLPEPRRLFNLGEMYSGHLGDFDQLHVDWQRSVSVPRGIVGLVGPYRVYQNPNERREYMLQEEELVEEVVDSVSEIAARENNTATEHHQRAKWRIREDDEETLVPDIRDIPGLEDFTEENKDVAQWKKIDDQATVEYNQNDEVSKSNEEFKGSMTGVVSGKEERAVDVPDETSTVSTRSLKEKKAGNEQHDKDSLNETGSTTGCTVEGAPGGSAPIRGDRHTESETVAADTTRSSGPSRSLISRLLSRARSSNDLLDHSEPFSQLWIVLSNVYGQLVMVLMIALCLAEVMDTPVPLLSLQGVFLMYLYVGSIAVIISIYIWVLVDSCGSLGSGASGVDDAELGGTSLTRFGSLKRAHISRSRTAPTSFYIRVGALLFGLATLVFNGLEMAMHSMMQGAECLSDVVFVHPVLHGLFTFLQMHFLFVNSQVLVERFGLAARFGFIHLAATNIAVWIRMVIWDSAQEWTYFVHLAQRGLHNAASPLNLRGFPESLIRHARDLIDHSPPGKNAYRPISDEQISQVIALQECLNTNTLGQLWTSSMPFLYPFIVQFSLIAAAVTFVMGQNVGRNRLSHKQKFYSSKDLTSHTKVGCDGSSKGLFLGILCMVAGIVVILIFLVVREDEHFPSNTLSWLTCSTLISILVLSSLMTASGLLQVRQMSVVTRAPAALDSLLSNVALFGVQLYSVFTIVVTACSLAILEGQSDETRARHIMLLTASVLQVIQCFAQSTLIAEASKRSCITRFQLIAKPARQVITFLLFSNSVLWAFDTVITQNWISQELQLRFFGVLAWGVLSRIGLPLLIFYRFHSCVLLLEAWNKLTNSLYRLQSRSHHSYRRRQVRINLRQDTDWSSMIQRTPKTFRPSSLIMDSVRFVPFVDKRLYFDPNSLIHVATPALHSQSLEHGLSSPRRKPQRHHHHHHHRHRRHHHHRKHRRVVSDPGTRNWNPVNDEVKRHRRMFSFDMGVSGLRRDASMLEVSIAKNDGNEEVMSPDDANTSTFRKVPWHPNLHMLKIRRT</sequence>
<evidence type="ECO:0000256" key="6">
    <source>
        <dbReference type="ARBA" id="ARBA00022781"/>
    </source>
</evidence>
<keyword evidence="8" id="KW-0406">Ion transport</keyword>
<evidence type="ECO:0000313" key="14">
    <source>
        <dbReference type="Proteomes" id="UP000076502"/>
    </source>
</evidence>
<dbReference type="Proteomes" id="UP000076502">
    <property type="component" value="Unassembled WGS sequence"/>
</dbReference>
<feature type="compositionally biased region" description="Basic and acidic residues" evidence="11">
    <location>
        <begin position="74"/>
        <end position="92"/>
    </location>
</feature>
<keyword evidence="10" id="KW-0407">Ion channel</keyword>
<comment type="similarity">
    <text evidence="2">Belongs to the otopetrin family.</text>
</comment>
<evidence type="ECO:0000256" key="8">
    <source>
        <dbReference type="ARBA" id="ARBA00023065"/>
    </source>
</evidence>
<feature type="transmembrane region" description="Helical" evidence="12">
    <location>
        <begin position="718"/>
        <end position="738"/>
    </location>
</feature>
<evidence type="ECO:0000256" key="12">
    <source>
        <dbReference type="SAM" id="Phobius"/>
    </source>
</evidence>
<feature type="region of interest" description="Disordered" evidence="11">
    <location>
        <begin position="312"/>
        <end position="414"/>
    </location>
</feature>
<name>A0A154PDY9_DUFNO</name>
<feature type="transmembrane region" description="Helical" evidence="12">
    <location>
        <begin position="927"/>
        <end position="950"/>
    </location>
</feature>
<evidence type="ECO:0000256" key="5">
    <source>
        <dbReference type="ARBA" id="ARBA00022692"/>
    </source>
</evidence>
<keyword evidence="9 12" id="KW-0472">Membrane</keyword>
<feature type="compositionally biased region" description="Basic and acidic residues" evidence="11">
    <location>
        <begin position="354"/>
        <end position="370"/>
    </location>
</feature>
<keyword evidence="3" id="KW-0813">Transport</keyword>
<accession>A0A154PDY9</accession>
<proteinExistence type="inferred from homology"/>
<reference evidence="13 14" key="1">
    <citation type="submission" date="2015-07" db="EMBL/GenBank/DDBJ databases">
        <title>The genome of Dufourea novaeangliae.</title>
        <authorList>
            <person name="Pan H."/>
            <person name="Kapheim K."/>
        </authorList>
    </citation>
    <scope>NUCLEOTIDE SEQUENCE [LARGE SCALE GENOMIC DNA]</scope>
    <source>
        <strain evidence="13">0120121106</strain>
        <tissue evidence="13">Whole body</tissue>
    </source>
</reference>
<feature type="transmembrane region" description="Helical" evidence="12">
    <location>
        <begin position="581"/>
        <end position="599"/>
    </location>
</feature>
<keyword evidence="5 12" id="KW-0812">Transmembrane</keyword>
<feature type="region of interest" description="Disordered" evidence="11">
    <location>
        <begin position="126"/>
        <end position="153"/>
    </location>
</feature>
<dbReference type="GO" id="GO:0015252">
    <property type="term" value="F:proton channel activity"/>
    <property type="evidence" value="ECO:0007669"/>
    <property type="project" value="InterPro"/>
</dbReference>
<protein>
    <submittedName>
        <fullName evidence="13">Otopetrin-1</fullName>
    </submittedName>
</protein>
<dbReference type="OrthoDB" id="6429739at2759"/>
<dbReference type="Pfam" id="PF03189">
    <property type="entry name" value="Otopetrin"/>
    <property type="match status" value="1"/>
</dbReference>
<comment type="subcellular location">
    <subcellularLocation>
        <location evidence="1">Cell membrane</location>
        <topology evidence="1">Multi-pass membrane protein</topology>
    </subcellularLocation>
</comment>
<feature type="transmembrane region" description="Helical" evidence="12">
    <location>
        <begin position="805"/>
        <end position="828"/>
    </location>
</feature>
<evidence type="ECO:0000256" key="9">
    <source>
        <dbReference type="ARBA" id="ARBA00023136"/>
    </source>
</evidence>
<evidence type="ECO:0000256" key="4">
    <source>
        <dbReference type="ARBA" id="ARBA00022475"/>
    </source>
</evidence>
<dbReference type="AlphaFoldDB" id="A0A154PDY9"/>
<dbReference type="PANTHER" id="PTHR21522:SF32">
    <property type="entry name" value="OTOPETRIN-2"/>
    <property type="match status" value="1"/>
</dbReference>
<feature type="region of interest" description="Disordered" evidence="11">
    <location>
        <begin position="1073"/>
        <end position="1120"/>
    </location>
</feature>
<evidence type="ECO:0000256" key="3">
    <source>
        <dbReference type="ARBA" id="ARBA00022448"/>
    </source>
</evidence>
<evidence type="ECO:0000256" key="1">
    <source>
        <dbReference type="ARBA" id="ARBA00004651"/>
    </source>
</evidence>
<keyword evidence="6" id="KW-0375">Hydrogen ion transport</keyword>
<organism evidence="13 14">
    <name type="scientific">Dufourea novaeangliae</name>
    <name type="common">Sweat bee</name>
    <dbReference type="NCBI Taxonomy" id="178035"/>
    <lineage>
        <taxon>Eukaryota</taxon>
        <taxon>Metazoa</taxon>
        <taxon>Ecdysozoa</taxon>
        <taxon>Arthropoda</taxon>
        <taxon>Hexapoda</taxon>
        <taxon>Insecta</taxon>
        <taxon>Pterygota</taxon>
        <taxon>Neoptera</taxon>
        <taxon>Endopterygota</taxon>
        <taxon>Hymenoptera</taxon>
        <taxon>Apocrita</taxon>
        <taxon>Aculeata</taxon>
        <taxon>Apoidea</taxon>
        <taxon>Anthophila</taxon>
        <taxon>Halictidae</taxon>
        <taxon>Rophitinae</taxon>
        <taxon>Dufourea</taxon>
    </lineage>
</organism>
<dbReference type="PANTHER" id="PTHR21522">
    <property type="entry name" value="PROTON CHANNEL OTOP"/>
    <property type="match status" value="1"/>
</dbReference>
<keyword evidence="7 12" id="KW-1133">Transmembrane helix</keyword>
<feature type="transmembrane region" description="Helical" evidence="12">
    <location>
        <begin position="849"/>
        <end position="873"/>
    </location>
</feature>
<keyword evidence="14" id="KW-1185">Reference proteome</keyword>
<evidence type="ECO:0000313" key="13">
    <source>
        <dbReference type="EMBL" id="KZC10106.1"/>
    </source>
</evidence>
<feature type="transmembrane region" description="Helical" evidence="12">
    <location>
        <begin position="543"/>
        <end position="561"/>
    </location>
</feature>
<keyword evidence="4" id="KW-1003">Cell membrane</keyword>
<evidence type="ECO:0000256" key="11">
    <source>
        <dbReference type="SAM" id="MobiDB-lite"/>
    </source>
</evidence>
<evidence type="ECO:0000256" key="10">
    <source>
        <dbReference type="ARBA" id="ARBA00023303"/>
    </source>
</evidence>
<feature type="transmembrane region" description="Helical" evidence="12">
    <location>
        <begin position="956"/>
        <end position="978"/>
    </location>
</feature>
<feature type="transmembrane region" description="Helical" evidence="12">
    <location>
        <begin position="611"/>
        <end position="633"/>
    </location>
</feature>
<feature type="transmembrane region" description="Helical" evidence="12">
    <location>
        <begin position="885"/>
        <end position="906"/>
    </location>
</feature>
<dbReference type="InterPro" id="IPR004878">
    <property type="entry name" value="Otopetrin"/>
</dbReference>
<feature type="transmembrane region" description="Helical" evidence="12">
    <location>
        <begin position="440"/>
        <end position="465"/>
    </location>
</feature>
<feature type="compositionally biased region" description="Basic and acidic residues" evidence="11">
    <location>
        <begin position="317"/>
        <end position="326"/>
    </location>
</feature>
<feature type="compositionally biased region" description="Basic residues" evidence="11">
    <location>
        <begin position="1081"/>
        <end position="1107"/>
    </location>
</feature>
<evidence type="ECO:0000256" key="7">
    <source>
        <dbReference type="ARBA" id="ARBA00022989"/>
    </source>
</evidence>
<dbReference type="EMBL" id="KQ434886">
    <property type="protein sequence ID" value="KZC10106.1"/>
    <property type="molecule type" value="Genomic_DNA"/>
</dbReference>
<feature type="region of interest" description="Disordered" evidence="11">
    <location>
        <begin position="1"/>
        <end position="96"/>
    </location>
</feature>